<proteinExistence type="predicted"/>
<evidence type="ECO:0000313" key="3">
    <source>
        <dbReference type="EMBL" id="SIR86108.1"/>
    </source>
</evidence>
<evidence type="ECO:0000313" key="4">
    <source>
        <dbReference type="Proteomes" id="UP000187495"/>
    </source>
</evidence>
<feature type="signal peptide" evidence="1">
    <location>
        <begin position="1"/>
        <end position="31"/>
    </location>
</feature>
<dbReference type="Gene3D" id="2.30.30.40">
    <property type="entry name" value="SH3 Domains"/>
    <property type="match status" value="1"/>
</dbReference>
<dbReference type="Pfam" id="PF08239">
    <property type="entry name" value="SH3_3"/>
    <property type="match status" value="1"/>
</dbReference>
<dbReference type="RefSeq" id="WP_076554934.1">
    <property type="nucleotide sequence ID" value="NZ_FTNU01000004.1"/>
</dbReference>
<feature type="chain" id="PRO_5012161891" evidence="1">
    <location>
        <begin position="32"/>
        <end position="100"/>
    </location>
</feature>
<gene>
    <name evidence="3" type="ORF">SAMN02745664_10476</name>
</gene>
<keyword evidence="1" id="KW-0732">Signal</keyword>
<evidence type="ECO:0000259" key="2">
    <source>
        <dbReference type="Pfam" id="PF08239"/>
    </source>
</evidence>
<dbReference type="EMBL" id="FTNU01000004">
    <property type="protein sequence ID" value="SIR86108.1"/>
    <property type="molecule type" value="Genomic_DNA"/>
</dbReference>
<dbReference type="STRING" id="34061.B0189_06895"/>
<sequence>MFKIIKKTAATSALAAAVMTTGIAIAPQAMANGYGYACTVNPKSSVRIRVNAGQNYRVIAGIPNGRGVRILNSKIGTDGGLWYFVQYGKYRGWSHSAYIC</sequence>
<dbReference type="AlphaFoldDB" id="A0A1N7EDQ7"/>
<protein>
    <submittedName>
        <fullName evidence="3">SH3 domain-containing protein</fullName>
    </submittedName>
</protein>
<name>A0A1N7EDQ7_9GAMM</name>
<dbReference type="Proteomes" id="UP000187495">
    <property type="component" value="Unassembled WGS sequence"/>
</dbReference>
<keyword evidence="4" id="KW-1185">Reference proteome</keyword>
<accession>A0A1N7EDQ7</accession>
<reference evidence="4" key="1">
    <citation type="submission" date="2017-01" db="EMBL/GenBank/DDBJ databases">
        <authorList>
            <person name="Varghese N."/>
            <person name="Submissions S."/>
        </authorList>
    </citation>
    <scope>NUCLEOTIDE SEQUENCE [LARGE SCALE GENOMIC DNA]</scope>
    <source>
        <strain evidence="4">DSM 21768</strain>
    </source>
</reference>
<evidence type="ECO:0000256" key="1">
    <source>
        <dbReference type="SAM" id="SignalP"/>
    </source>
</evidence>
<feature type="domain" description="SH3b" evidence="2">
    <location>
        <begin position="44"/>
        <end position="99"/>
    </location>
</feature>
<organism evidence="3 4">
    <name type="scientific">Moraxella cuniculi DSM 21768</name>
    <dbReference type="NCBI Taxonomy" id="1122245"/>
    <lineage>
        <taxon>Bacteria</taxon>
        <taxon>Pseudomonadati</taxon>
        <taxon>Pseudomonadota</taxon>
        <taxon>Gammaproteobacteria</taxon>
        <taxon>Moraxellales</taxon>
        <taxon>Moraxellaceae</taxon>
        <taxon>Moraxella</taxon>
    </lineage>
</organism>
<dbReference type="InterPro" id="IPR003646">
    <property type="entry name" value="SH3-like_bac-type"/>
</dbReference>